<evidence type="ECO:0000256" key="1">
    <source>
        <dbReference type="ARBA" id="ARBA00004651"/>
    </source>
</evidence>
<gene>
    <name evidence="3" type="ORF">JK636_18220</name>
</gene>
<dbReference type="PANTHER" id="PTHR23526:SF2">
    <property type="entry name" value="MAJOR FACILITATOR SUPERFAMILY (MFS) PROFILE DOMAIN-CONTAINING PROTEIN"/>
    <property type="match status" value="1"/>
</dbReference>
<dbReference type="Gene3D" id="1.20.1250.20">
    <property type="entry name" value="MFS general substrate transporter like domains"/>
    <property type="match status" value="1"/>
</dbReference>
<sequence>MKFFKKFKGTTLDYNLSINNLNGILQALSINLVMPFASLYTKRLNGTDNDIALLNAYPSIFAILSVFLGTYLFRKYKNKKKVTALFFGFSRSFFLLFVFIPFLPPLIQASLFVLLYGAMSFPNSIANMGWQSYLADLFPEKWRGRAFSKRSTLSTLSALVVTLITGNLLYFIPKSDTERIRLYQIFFIIAFILAVFEIFSLIKHKLDKNNRQVETITEFQNESLSLQLKNIFKLVVKNRIFLDYCICVVLFHFAWQMGWPLFFSYEFDVLHSNESWSSIIATVSCIAQAATFPLWQKLSEKKGNAFAIFIAIFLMGVTPFLYLLSTNIIHVVLFNTITGSAVAGTTLLLLSNLYEAAPNKDRTLYIAVYTVLTNITLMFAPILGMKLKGLTNIYTALLVVGVLRLLSSGSFYIRYLKYKKASHS</sequence>
<dbReference type="PANTHER" id="PTHR23526">
    <property type="entry name" value="INTEGRAL MEMBRANE TRANSPORT PROTEIN-RELATED"/>
    <property type="match status" value="1"/>
</dbReference>
<dbReference type="InterPro" id="IPR052528">
    <property type="entry name" value="Sugar_transport-like"/>
</dbReference>
<keyword evidence="2" id="KW-0812">Transmembrane</keyword>
<feature type="transmembrane region" description="Helical" evidence="2">
    <location>
        <begin position="363"/>
        <end position="387"/>
    </location>
</feature>
<feature type="transmembrane region" description="Helical" evidence="2">
    <location>
        <begin position="304"/>
        <end position="322"/>
    </location>
</feature>
<reference evidence="3 4" key="1">
    <citation type="submission" date="2021-01" db="EMBL/GenBank/DDBJ databases">
        <title>Genome public.</title>
        <authorList>
            <person name="Liu C."/>
            <person name="Sun Q."/>
        </authorList>
    </citation>
    <scope>NUCLEOTIDE SEQUENCE [LARGE SCALE GENOMIC DNA]</scope>
    <source>
        <strain evidence="3 4">YIM B02515</strain>
    </source>
</reference>
<keyword evidence="2" id="KW-1133">Transmembrane helix</keyword>
<keyword evidence="4" id="KW-1185">Reference proteome</keyword>
<feature type="transmembrane region" description="Helical" evidence="2">
    <location>
        <begin position="328"/>
        <end position="351"/>
    </location>
</feature>
<evidence type="ECO:0000256" key="2">
    <source>
        <dbReference type="SAM" id="Phobius"/>
    </source>
</evidence>
<proteinExistence type="predicted"/>
<feature type="transmembrane region" description="Helical" evidence="2">
    <location>
        <begin position="275"/>
        <end position="295"/>
    </location>
</feature>
<feature type="transmembrane region" description="Helical" evidence="2">
    <location>
        <begin position="182"/>
        <end position="202"/>
    </location>
</feature>
<dbReference type="Proteomes" id="UP000632377">
    <property type="component" value="Unassembled WGS sequence"/>
</dbReference>
<protein>
    <submittedName>
        <fullName evidence="3">MFS transporter</fullName>
    </submittedName>
</protein>
<name>A0ABS1TE56_9CLOT</name>
<dbReference type="InterPro" id="IPR011701">
    <property type="entry name" value="MFS"/>
</dbReference>
<dbReference type="Pfam" id="PF07690">
    <property type="entry name" value="MFS_1"/>
    <property type="match status" value="1"/>
</dbReference>
<comment type="caution">
    <text evidence="3">The sequence shown here is derived from an EMBL/GenBank/DDBJ whole genome shotgun (WGS) entry which is preliminary data.</text>
</comment>
<feature type="transmembrane region" description="Helical" evidence="2">
    <location>
        <begin position="241"/>
        <end position="263"/>
    </location>
</feature>
<keyword evidence="2" id="KW-0472">Membrane</keyword>
<feature type="transmembrane region" description="Helical" evidence="2">
    <location>
        <begin position="151"/>
        <end position="170"/>
    </location>
</feature>
<organism evidence="3 4">
    <name type="scientific">Clostridium rhizosphaerae</name>
    <dbReference type="NCBI Taxonomy" id="2803861"/>
    <lineage>
        <taxon>Bacteria</taxon>
        <taxon>Bacillati</taxon>
        <taxon>Bacillota</taxon>
        <taxon>Clostridia</taxon>
        <taxon>Eubacteriales</taxon>
        <taxon>Clostridiaceae</taxon>
        <taxon>Clostridium</taxon>
    </lineage>
</organism>
<feature type="transmembrane region" description="Helical" evidence="2">
    <location>
        <begin position="52"/>
        <end position="73"/>
    </location>
</feature>
<feature type="transmembrane region" description="Helical" evidence="2">
    <location>
        <begin position="393"/>
        <end position="413"/>
    </location>
</feature>
<dbReference type="InterPro" id="IPR036259">
    <property type="entry name" value="MFS_trans_sf"/>
</dbReference>
<accession>A0ABS1TE56</accession>
<dbReference type="SUPFAM" id="SSF103473">
    <property type="entry name" value="MFS general substrate transporter"/>
    <property type="match status" value="1"/>
</dbReference>
<dbReference type="EMBL" id="JAESWC010000014">
    <property type="protein sequence ID" value="MBL4937652.1"/>
    <property type="molecule type" value="Genomic_DNA"/>
</dbReference>
<evidence type="ECO:0000313" key="4">
    <source>
        <dbReference type="Proteomes" id="UP000632377"/>
    </source>
</evidence>
<evidence type="ECO:0000313" key="3">
    <source>
        <dbReference type="EMBL" id="MBL4937652.1"/>
    </source>
</evidence>
<dbReference type="RefSeq" id="WP_202750385.1">
    <property type="nucleotide sequence ID" value="NZ_JAESWC010000014.1"/>
</dbReference>
<comment type="subcellular location">
    <subcellularLocation>
        <location evidence="1">Cell membrane</location>
        <topology evidence="1">Multi-pass membrane protein</topology>
    </subcellularLocation>
</comment>